<evidence type="ECO:0000313" key="17">
    <source>
        <dbReference type="Proteomes" id="UP000287033"/>
    </source>
</evidence>
<feature type="transmembrane region" description="Helical" evidence="14">
    <location>
        <begin position="47"/>
        <end position="71"/>
    </location>
</feature>
<evidence type="ECO:0000256" key="11">
    <source>
        <dbReference type="ARBA" id="ARBA00029385"/>
    </source>
</evidence>
<dbReference type="PANTHER" id="PTHR10165">
    <property type="entry name" value="LIPID PHOSPHATE PHOSPHATASE"/>
    <property type="match status" value="1"/>
</dbReference>
<sequence>MVGTVLLTYYLEFTDTFSVHHQGFFCFDNSFTKPYPGPEETSLLPPVLLQSLASAIPMTTIVFGELAAFVFRADLVREERTIVTADCCSLNPLLRRVIRFLGVYTFGLCATDIFVNAGQVVTGSPAPHFMTVCQPNYTALGCQLSTQFVNSENACTGSPGIVSSARRAFPCKDSALTMYAAVYTVMYVTIMFQAKGTRLTKPVLCLTLLCLTFLTGVVRVSEFRNHWSDVLVGFLTGGAVALFLVCCVLHNFKSLKLSRENPRGMQEPVCVKLALPCVESPLEKIAQLHSQKVRDRTSSFFPSTPDVLIATQSVMSEV</sequence>
<keyword evidence="8 14" id="KW-0472">Membrane</keyword>
<dbReference type="PANTHER" id="PTHR10165:SF15">
    <property type="entry name" value="PHOSPHOLIPID PHOSPHATASE-RELATED PROTEIN TYPE 2"/>
    <property type="match status" value="1"/>
</dbReference>
<dbReference type="CDD" id="cd03384">
    <property type="entry name" value="PAP2_wunen"/>
    <property type="match status" value="1"/>
</dbReference>
<evidence type="ECO:0000256" key="4">
    <source>
        <dbReference type="ARBA" id="ARBA00018405"/>
    </source>
</evidence>
<evidence type="ECO:0000259" key="15">
    <source>
        <dbReference type="SMART" id="SM00014"/>
    </source>
</evidence>
<evidence type="ECO:0000256" key="1">
    <source>
        <dbReference type="ARBA" id="ARBA00004487"/>
    </source>
</evidence>
<feature type="transmembrane region" description="Helical" evidence="14">
    <location>
        <begin position="230"/>
        <end position="252"/>
    </location>
</feature>
<evidence type="ECO:0000313" key="16">
    <source>
        <dbReference type="EMBL" id="GCC20681.1"/>
    </source>
</evidence>
<protein>
    <recommendedName>
        <fullName evidence="4">Phospholipid phosphatase-related protein type 1</fullName>
    </recommendedName>
    <alternativeName>
        <fullName evidence="12">Inactive 2-lysophosphatidate phosphatase PLPPR1</fullName>
    </alternativeName>
    <alternativeName>
        <fullName evidence="13">Lipid phosphate phosphatase-related protein type 1</fullName>
    </alternativeName>
</protein>
<keyword evidence="9" id="KW-0325">Glycoprotein</keyword>
<accession>A0A401RR27</accession>
<organism evidence="16 17">
    <name type="scientific">Chiloscyllium punctatum</name>
    <name type="common">Brownbanded bambooshark</name>
    <name type="synonym">Hemiscyllium punctatum</name>
    <dbReference type="NCBI Taxonomy" id="137246"/>
    <lineage>
        <taxon>Eukaryota</taxon>
        <taxon>Metazoa</taxon>
        <taxon>Chordata</taxon>
        <taxon>Craniata</taxon>
        <taxon>Vertebrata</taxon>
        <taxon>Chondrichthyes</taxon>
        <taxon>Elasmobranchii</taxon>
        <taxon>Galeomorphii</taxon>
        <taxon>Galeoidea</taxon>
        <taxon>Orectolobiformes</taxon>
        <taxon>Hemiscylliidae</taxon>
        <taxon>Chiloscyllium</taxon>
    </lineage>
</organism>
<dbReference type="GO" id="GO:0043005">
    <property type="term" value="C:neuron projection"/>
    <property type="evidence" value="ECO:0007669"/>
    <property type="project" value="UniProtKB-SubCell"/>
</dbReference>
<feature type="transmembrane region" description="Helical" evidence="14">
    <location>
        <begin position="199"/>
        <end position="218"/>
    </location>
</feature>
<dbReference type="GO" id="GO:0005886">
    <property type="term" value="C:plasma membrane"/>
    <property type="evidence" value="ECO:0007669"/>
    <property type="project" value="UniProtKB-SubCell"/>
</dbReference>
<reference evidence="16 17" key="1">
    <citation type="journal article" date="2018" name="Nat. Ecol. Evol.">
        <title>Shark genomes provide insights into elasmobranch evolution and the origin of vertebrates.</title>
        <authorList>
            <person name="Hara Y"/>
            <person name="Yamaguchi K"/>
            <person name="Onimaru K"/>
            <person name="Kadota M"/>
            <person name="Koyanagi M"/>
            <person name="Keeley SD"/>
            <person name="Tatsumi K"/>
            <person name="Tanaka K"/>
            <person name="Motone F"/>
            <person name="Kageyama Y"/>
            <person name="Nozu R"/>
            <person name="Adachi N"/>
            <person name="Nishimura O"/>
            <person name="Nakagawa R"/>
            <person name="Tanegashima C"/>
            <person name="Kiyatake I"/>
            <person name="Matsumoto R"/>
            <person name="Murakumo K"/>
            <person name="Nishida K"/>
            <person name="Terakita A"/>
            <person name="Kuratani S"/>
            <person name="Sato K"/>
            <person name="Hyodo S Kuraku.S."/>
        </authorList>
    </citation>
    <scope>NUCLEOTIDE SEQUENCE [LARGE SCALE GENOMIC DNA]</scope>
</reference>
<comment type="function">
    <text evidence="11">May play a role in neurite outgrowth and neurogenesis.</text>
</comment>
<proteinExistence type="inferred from homology"/>
<dbReference type="AlphaFoldDB" id="A0A401RR27"/>
<evidence type="ECO:0000256" key="5">
    <source>
        <dbReference type="ARBA" id="ARBA00022475"/>
    </source>
</evidence>
<dbReference type="GO" id="GO:0007165">
    <property type="term" value="P:signal transduction"/>
    <property type="evidence" value="ECO:0007669"/>
    <property type="project" value="TreeGrafter"/>
</dbReference>
<keyword evidence="5" id="KW-1003">Cell membrane</keyword>
<evidence type="ECO:0000256" key="2">
    <source>
        <dbReference type="ARBA" id="ARBA00004651"/>
    </source>
</evidence>
<evidence type="ECO:0000256" key="7">
    <source>
        <dbReference type="ARBA" id="ARBA00022989"/>
    </source>
</evidence>
<evidence type="ECO:0000256" key="14">
    <source>
        <dbReference type="SAM" id="Phobius"/>
    </source>
</evidence>
<dbReference type="FunFam" id="1.20.144.10:FF:000005">
    <property type="entry name" value="phospholipid phosphatase-related protein type 1"/>
    <property type="match status" value="1"/>
</dbReference>
<evidence type="ECO:0000256" key="3">
    <source>
        <dbReference type="ARBA" id="ARBA00008816"/>
    </source>
</evidence>
<comment type="subcellular location">
    <subcellularLocation>
        <location evidence="2">Cell membrane</location>
        <topology evidence="2">Multi-pass membrane protein</topology>
    </subcellularLocation>
    <subcellularLocation>
        <location evidence="1">Cell projection</location>
        <location evidence="1">Neuron projection</location>
    </subcellularLocation>
</comment>
<evidence type="ECO:0000256" key="13">
    <source>
        <dbReference type="ARBA" id="ARBA00032520"/>
    </source>
</evidence>
<dbReference type="InterPro" id="IPR043216">
    <property type="entry name" value="PAP-like"/>
</dbReference>
<dbReference type="STRING" id="137246.A0A401RR27"/>
<evidence type="ECO:0000256" key="12">
    <source>
        <dbReference type="ARBA" id="ARBA00031595"/>
    </source>
</evidence>
<dbReference type="GO" id="GO:0006644">
    <property type="term" value="P:phospholipid metabolic process"/>
    <property type="evidence" value="ECO:0007669"/>
    <property type="project" value="InterPro"/>
</dbReference>
<keyword evidence="7 14" id="KW-1133">Transmembrane helix</keyword>
<dbReference type="SMART" id="SM00014">
    <property type="entry name" value="acidPPc"/>
    <property type="match status" value="1"/>
</dbReference>
<dbReference type="Proteomes" id="UP000287033">
    <property type="component" value="Unassembled WGS sequence"/>
</dbReference>
<dbReference type="Pfam" id="PF01569">
    <property type="entry name" value="PAP2"/>
    <property type="match status" value="1"/>
</dbReference>
<dbReference type="GO" id="GO:0046839">
    <property type="term" value="P:phospholipid dephosphorylation"/>
    <property type="evidence" value="ECO:0007669"/>
    <property type="project" value="TreeGrafter"/>
</dbReference>
<dbReference type="SUPFAM" id="SSF48317">
    <property type="entry name" value="Acid phosphatase/Vanadium-dependent haloperoxidase"/>
    <property type="match status" value="1"/>
</dbReference>
<keyword evidence="6 14" id="KW-0812">Transmembrane</keyword>
<evidence type="ECO:0000256" key="9">
    <source>
        <dbReference type="ARBA" id="ARBA00023180"/>
    </source>
</evidence>
<dbReference type="InterPro" id="IPR000326">
    <property type="entry name" value="PAP2/HPO"/>
</dbReference>
<dbReference type="Gene3D" id="1.20.144.10">
    <property type="entry name" value="Phosphatidic acid phosphatase type 2/haloperoxidase"/>
    <property type="match status" value="1"/>
</dbReference>
<comment type="caution">
    <text evidence="16">The sequence shown here is derived from an EMBL/GenBank/DDBJ whole genome shotgun (WGS) entry which is preliminary data.</text>
</comment>
<evidence type="ECO:0000256" key="8">
    <source>
        <dbReference type="ARBA" id="ARBA00023136"/>
    </source>
</evidence>
<keyword evidence="17" id="KW-1185">Reference proteome</keyword>
<gene>
    <name evidence="16" type="ORF">chiPu_0019247</name>
</gene>
<keyword evidence="10" id="KW-0966">Cell projection</keyword>
<feature type="domain" description="Phosphatidic acid phosphatase type 2/haloperoxidase" evidence="15">
    <location>
        <begin position="101"/>
        <end position="245"/>
    </location>
</feature>
<name>A0A401RR27_CHIPU</name>
<dbReference type="OrthoDB" id="8907274at2759"/>
<comment type="similarity">
    <text evidence="3">Belongs to the PA-phosphatase related phosphoesterase family.</text>
</comment>
<evidence type="ECO:0000256" key="10">
    <source>
        <dbReference type="ARBA" id="ARBA00023273"/>
    </source>
</evidence>
<dbReference type="EMBL" id="BEZZ01001894">
    <property type="protein sequence ID" value="GCC20681.1"/>
    <property type="molecule type" value="Genomic_DNA"/>
</dbReference>
<dbReference type="OMA" id="GVINIFQ"/>
<evidence type="ECO:0000256" key="6">
    <source>
        <dbReference type="ARBA" id="ARBA00022692"/>
    </source>
</evidence>
<feature type="transmembrane region" description="Helical" evidence="14">
    <location>
        <begin position="176"/>
        <end position="193"/>
    </location>
</feature>
<dbReference type="GO" id="GO:0008195">
    <property type="term" value="F:phosphatidate phosphatase activity"/>
    <property type="evidence" value="ECO:0007669"/>
    <property type="project" value="TreeGrafter"/>
</dbReference>
<dbReference type="InterPro" id="IPR036938">
    <property type="entry name" value="PAP2/HPO_sf"/>
</dbReference>